<feature type="transmembrane region" description="Helical" evidence="6">
    <location>
        <begin position="27"/>
        <end position="48"/>
    </location>
</feature>
<name>A0A8H3J5Q3_9LECA</name>
<evidence type="ECO:0000313" key="8">
    <source>
        <dbReference type="EMBL" id="CAF9941241.1"/>
    </source>
</evidence>
<accession>A0A8H3J5Q3</accession>
<dbReference type="Pfam" id="PF20684">
    <property type="entry name" value="Fung_rhodopsin"/>
    <property type="match status" value="1"/>
</dbReference>
<evidence type="ECO:0000256" key="1">
    <source>
        <dbReference type="ARBA" id="ARBA00004141"/>
    </source>
</evidence>
<comment type="subcellular location">
    <subcellularLocation>
        <location evidence="1">Membrane</location>
        <topology evidence="1">Multi-pass membrane protein</topology>
    </subcellularLocation>
</comment>
<comment type="caution">
    <text evidence="8">The sequence shown here is derived from an EMBL/GenBank/DDBJ whole genome shotgun (WGS) entry which is preliminary data.</text>
</comment>
<sequence length="113" mass="13200">MSDLAMYLIPLWKVWHLQISRGRKMGILVIFATGSLAFRLVFNILFLYTKDLTYLRVQAINFTLAEVSFGLICSCLFVLPRLYRHLASKPPSKSEEYQLRKYRKLAPEVSRID</sequence>
<gene>
    <name evidence="8" type="ORF">HETSPECPRED_003030</name>
</gene>
<protein>
    <recommendedName>
        <fullName evidence="7">Rhodopsin domain-containing protein</fullName>
    </recommendedName>
</protein>
<dbReference type="InterPro" id="IPR049326">
    <property type="entry name" value="Rhodopsin_dom_fungi"/>
</dbReference>
<feature type="domain" description="Rhodopsin" evidence="7">
    <location>
        <begin position="2"/>
        <end position="84"/>
    </location>
</feature>
<keyword evidence="9" id="KW-1185">Reference proteome</keyword>
<evidence type="ECO:0000256" key="4">
    <source>
        <dbReference type="ARBA" id="ARBA00023136"/>
    </source>
</evidence>
<dbReference type="PANTHER" id="PTHR33048">
    <property type="entry name" value="PTH11-LIKE INTEGRAL MEMBRANE PROTEIN (AFU_ORTHOLOGUE AFUA_5G11245)"/>
    <property type="match status" value="1"/>
</dbReference>
<evidence type="ECO:0000256" key="2">
    <source>
        <dbReference type="ARBA" id="ARBA00022692"/>
    </source>
</evidence>
<dbReference type="PANTHER" id="PTHR33048:SF158">
    <property type="entry name" value="MEMBRANE PROTEIN PTH11-LIKE, PUTATIVE-RELATED"/>
    <property type="match status" value="1"/>
</dbReference>
<dbReference type="InterPro" id="IPR052337">
    <property type="entry name" value="SAT4-like"/>
</dbReference>
<reference evidence="8" key="1">
    <citation type="submission" date="2021-03" db="EMBL/GenBank/DDBJ databases">
        <authorList>
            <person name="Tagirdzhanova G."/>
        </authorList>
    </citation>
    <scope>NUCLEOTIDE SEQUENCE</scope>
</reference>
<organism evidence="8 9">
    <name type="scientific">Heterodermia speciosa</name>
    <dbReference type="NCBI Taxonomy" id="116794"/>
    <lineage>
        <taxon>Eukaryota</taxon>
        <taxon>Fungi</taxon>
        <taxon>Dikarya</taxon>
        <taxon>Ascomycota</taxon>
        <taxon>Pezizomycotina</taxon>
        <taxon>Lecanoromycetes</taxon>
        <taxon>OSLEUM clade</taxon>
        <taxon>Lecanoromycetidae</taxon>
        <taxon>Caliciales</taxon>
        <taxon>Physciaceae</taxon>
        <taxon>Heterodermia</taxon>
    </lineage>
</organism>
<evidence type="ECO:0000256" key="3">
    <source>
        <dbReference type="ARBA" id="ARBA00022989"/>
    </source>
</evidence>
<dbReference type="AlphaFoldDB" id="A0A8H3J5Q3"/>
<keyword evidence="4 6" id="KW-0472">Membrane</keyword>
<comment type="similarity">
    <text evidence="5">Belongs to the SAT4 family.</text>
</comment>
<evidence type="ECO:0000256" key="5">
    <source>
        <dbReference type="ARBA" id="ARBA00038359"/>
    </source>
</evidence>
<feature type="transmembrane region" description="Helical" evidence="6">
    <location>
        <begin position="60"/>
        <end position="79"/>
    </location>
</feature>
<proteinExistence type="inferred from homology"/>
<evidence type="ECO:0000313" key="9">
    <source>
        <dbReference type="Proteomes" id="UP000664521"/>
    </source>
</evidence>
<evidence type="ECO:0000259" key="7">
    <source>
        <dbReference type="Pfam" id="PF20684"/>
    </source>
</evidence>
<dbReference type="EMBL" id="CAJPDS010000180">
    <property type="protein sequence ID" value="CAF9941241.1"/>
    <property type="molecule type" value="Genomic_DNA"/>
</dbReference>
<dbReference type="Proteomes" id="UP000664521">
    <property type="component" value="Unassembled WGS sequence"/>
</dbReference>
<keyword evidence="3 6" id="KW-1133">Transmembrane helix</keyword>
<keyword evidence="2 6" id="KW-0812">Transmembrane</keyword>
<evidence type="ECO:0000256" key="6">
    <source>
        <dbReference type="SAM" id="Phobius"/>
    </source>
</evidence>
<dbReference type="OrthoDB" id="4682787at2759"/>
<dbReference type="GO" id="GO:0016020">
    <property type="term" value="C:membrane"/>
    <property type="evidence" value="ECO:0007669"/>
    <property type="project" value="UniProtKB-SubCell"/>
</dbReference>